<comment type="caution">
    <text evidence="1">The sequence shown here is derived from an EMBL/GenBank/DDBJ whole genome shotgun (WGS) entry which is preliminary data.</text>
</comment>
<reference evidence="1" key="1">
    <citation type="submission" date="2020-02" db="EMBL/GenBank/DDBJ databases">
        <authorList>
            <person name="Shen X.-R."/>
            <person name="Zhang Y.-X."/>
        </authorList>
    </citation>
    <scope>NUCLEOTIDE SEQUENCE</scope>
    <source>
        <strain evidence="1">SYP-B3998</strain>
    </source>
</reference>
<organism evidence="1">
    <name type="scientific">Paenibacillus sp. SYP-B3998</name>
    <dbReference type="NCBI Taxonomy" id="2678564"/>
    <lineage>
        <taxon>Bacteria</taxon>
        <taxon>Bacillati</taxon>
        <taxon>Bacillota</taxon>
        <taxon>Bacilli</taxon>
        <taxon>Bacillales</taxon>
        <taxon>Paenibacillaceae</taxon>
        <taxon>Paenibacillus</taxon>
    </lineage>
</organism>
<protein>
    <recommendedName>
        <fullName evidence="2">DUF3139 domain-containing protein</fullName>
    </recommendedName>
</protein>
<accession>A0A6G4A4X4</accession>
<name>A0A6G4A4X4_9BACL</name>
<evidence type="ECO:0000313" key="1">
    <source>
        <dbReference type="EMBL" id="NEW08994.1"/>
    </source>
</evidence>
<dbReference type="EMBL" id="JAAIKC010000012">
    <property type="protein sequence ID" value="NEW08994.1"/>
    <property type="molecule type" value="Genomic_DNA"/>
</dbReference>
<proteinExistence type="predicted"/>
<evidence type="ECO:0008006" key="2">
    <source>
        <dbReference type="Google" id="ProtNLM"/>
    </source>
</evidence>
<gene>
    <name evidence="1" type="ORF">GK047_23660</name>
</gene>
<dbReference type="RefSeq" id="WP_163952421.1">
    <property type="nucleotide sequence ID" value="NZ_JAAIKC010000012.1"/>
</dbReference>
<dbReference type="AlphaFoldDB" id="A0A6G4A4X4"/>
<sequence>MKLTKIKIVLLSFLLCISIAYAVKYVELFMDAGHVDASPEASVERYLNSKTKEYKIISIALREKEFRSRIYRVECECIFKNEENRSIQRYDFYLIDDLGWIVEKYEKVES</sequence>